<dbReference type="Gene3D" id="1.25.40.10">
    <property type="entry name" value="Tetratricopeptide repeat domain"/>
    <property type="match status" value="3"/>
</dbReference>
<evidence type="ECO:0000256" key="1">
    <source>
        <dbReference type="ARBA" id="ARBA00022737"/>
    </source>
</evidence>
<dbReference type="SMART" id="SM00028">
    <property type="entry name" value="TPR"/>
    <property type="match status" value="6"/>
</dbReference>
<dbReference type="InterPro" id="IPR019734">
    <property type="entry name" value="TPR_rpt"/>
</dbReference>
<dbReference type="PANTHER" id="PTHR44943">
    <property type="entry name" value="CELLULOSE SYNTHASE OPERON PROTEIN C"/>
    <property type="match status" value="1"/>
</dbReference>
<evidence type="ECO:0000256" key="2">
    <source>
        <dbReference type="ARBA" id="ARBA00022803"/>
    </source>
</evidence>
<dbReference type="PROSITE" id="PS50005">
    <property type="entry name" value="TPR"/>
    <property type="match status" value="4"/>
</dbReference>
<protein>
    <submittedName>
        <fullName evidence="5">Tetratricopeptide repeat protein</fullName>
    </submittedName>
</protein>
<dbReference type="Pfam" id="PF13176">
    <property type="entry name" value="TPR_7"/>
    <property type="match status" value="1"/>
</dbReference>
<dbReference type="PANTHER" id="PTHR44943:SF8">
    <property type="entry name" value="TPR REPEAT-CONTAINING PROTEIN MJ0263"/>
    <property type="match status" value="1"/>
</dbReference>
<dbReference type="Pfam" id="PF04577">
    <property type="entry name" value="Glyco_transf_61"/>
    <property type="match status" value="1"/>
</dbReference>
<dbReference type="Pfam" id="PF13414">
    <property type="entry name" value="TPR_11"/>
    <property type="match status" value="1"/>
</dbReference>
<keyword evidence="2 3" id="KW-0802">TPR repeat</keyword>
<dbReference type="SUPFAM" id="SSF48452">
    <property type="entry name" value="TPR-like"/>
    <property type="match status" value="1"/>
</dbReference>
<dbReference type="EMBL" id="JBBWYZ010000015">
    <property type="protein sequence ID" value="MEK9513610.1"/>
    <property type="molecule type" value="Genomic_DNA"/>
</dbReference>
<evidence type="ECO:0000313" key="6">
    <source>
        <dbReference type="Proteomes" id="UP001387447"/>
    </source>
</evidence>
<dbReference type="InterPro" id="IPR051685">
    <property type="entry name" value="Ycf3/AcsC/BcsC/TPR_MFPF"/>
</dbReference>
<feature type="repeat" description="TPR" evidence="3">
    <location>
        <begin position="177"/>
        <end position="210"/>
    </location>
</feature>
<dbReference type="InterPro" id="IPR011990">
    <property type="entry name" value="TPR-like_helical_dom_sf"/>
</dbReference>
<feature type="repeat" description="TPR" evidence="3">
    <location>
        <begin position="110"/>
        <end position="143"/>
    </location>
</feature>
<sequence>MNTPNRAVIYHNQAIENLKEGKLEEAIACCNFALEMQPGYAEIYITLGKIYIKKQLYNDAILILETAIRLSPNLTEAYYNLGQVFLTLNDWKNAVNIFEKLTIIDTANNAWNYYLLGDAFMGLHKWDPAVNSYKKAILLNNHNDWFYQKLGDSLRQLNRLSEAINAYQKAIEIKPCPWYYERIGNILSSQHKWDEAISIFIKSLEIDPDYYQAYDKIGIIFEKLGKINFSKLCRMGYKIPPSVMFKYSKLQRNYTISVDDNRFKKKLVYSSQVVNLLQPKTTDNESLSYFVNKKVKFPDAFVAQVQNSTAWGSSCTSAIITEDQKIINDLSTGTPEIILTSNYLPKPIKVSGRIAILSVQYTYNYFHWMFEIVARLMLLLEAGITFDNLDGIFISGHGKKYEQETLELLKIPMDRVIDNSINYIKADCLIVPSVSPRPLITNGWSCKMLKNLILNSQKFEAFSQSIQPISHIYITRNKSQYRKILNEAKLICFLEKFGFKVLTLEGMSVIEQAAYFTKAEMVISPHGASLTNLVFCLPGTKVIEIFAPGSIIDYYWKLSSICHLDYYYLIAKAPEDLTPTAAHVQNFNVNLDSVLQTLKLAGFF</sequence>
<feature type="domain" description="Glycosyltransferase 61 catalytic" evidence="4">
    <location>
        <begin position="365"/>
        <end position="543"/>
    </location>
</feature>
<evidence type="ECO:0000256" key="3">
    <source>
        <dbReference type="PROSITE-ProRule" id="PRU00339"/>
    </source>
</evidence>
<dbReference type="Pfam" id="PF13181">
    <property type="entry name" value="TPR_8"/>
    <property type="match status" value="1"/>
</dbReference>
<accession>A0ABU9ESH7</accession>
<feature type="repeat" description="TPR" evidence="3">
    <location>
        <begin position="75"/>
        <end position="108"/>
    </location>
</feature>
<feature type="repeat" description="TPR" evidence="3">
    <location>
        <begin position="41"/>
        <end position="74"/>
    </location>
</feature>
<gene>
    <name evidence="5" type="ORF">AAEJ74_18540</name>
</gene>
<proteinExistence type="predicted"/>
<name>A0ABU9ESH7_LIMFS</name>
<reference evidence="5 6" key="1">
    <citation type="journal article" date="2024" name="Front. Microbiol.">
        <title>Transcriptomic insights into the dominance of two phototrophs throughout the water column of a tropical hypersaline-alkaline crater lake (Dziani Dzaha, Mayotte).</title>
        <authorList>
            <person name="Duperron S."/>
            <person name="Halary S."/>
            <person name="Bouly J.-P."/>
            <person name="Roussel T."/>
            <person name="Hugoni M."/>
            <person name="Bruto M."/>
            <person name="Oger P."/>
            <person name="Duval C."/>
            <person name="Woo A."/>
            <person name="Jezequiel D."/>
            <person name="Ader M."/>
            <person name="Leboulanger C."/>
            <person name="Agogue H."/>
            <person name="Grossi V."/>
            <person name="Trousselier M."/>
            <person name="Bernard C."/>
        </authorList>
    </citation>
    <scope>NUCLEOTIDE SEQUENCE [LARGE SCALE GENOMIC DNA]</scope>
    <source>
        <strain evidence="5 6">PMC 851.14</strain>
    </source>
</reference>
<keyword evidence="6" id="KW-1185">Reference proteome</keyword>
<evidence type="ECO:0000313" key="5">
    <source>
        <dbReference type="EMBL" id="MEK9513610.1"/>
    </source>
</evidence>
<dbReference type="Proteomes" id="UP001387447">
    <property type="component" value="Unassembled WGS sequence"/>
</dbReference>
<dbReference type="InterPro" id="IPR049625">
    <property type="entry name" value="Glyco_transf_61_cat"/>
</dbReference>
<keyword evidence="1" id="KW-0677">Repeat</keyword>
<organism evidence="5 6">
    <name type="scientific">Limnospira fusiformis PMC 851.14</name>
    <dbReference type="NCBI Taxonomy" id="2219512"/>
    <lineage>
        <taxon>Bacteria</taxon>
        <taxon>Bacillati</taxon>
        <taxon>Cyanobacteriota</taxon>
        <taxon>Cyanophyceae</taxon>
        <taxon>Oscillatoriophycideae</taxon>
        <taxon>Oscillatoriales</taxon>
        <taxon>Sirenicapillariaceae</taxon>
        <taxon>Limnospira</taxon>
    </lineage>
</organism>
<evidence type="ECO:0000259" key="4">
    <source>
        <dbReference type="Pfam" id="PF04577"/>
    </source>
</evidence>
<comment type="caution">
    <text evidence="5">The sequence shown here is derived from an EMBL/GenBank/DDBJ whole genome shotgun (WGS) entry which is preliminary data.</text>
</comment>